<dbReference type="InterPro" id="IPR014013">
    <property type="entry name" value="Helic_SF1/SF2_ATP-bd_DinG/Rad3"/>
</dbReference>
<evidence type="ECO:0000256" key="8">
    <source>
        <dbReference type="ARBA" id="ARBA00023235"/>
    </source>
</evidence>
<feature type="domain" description="Helicase ATP-binding" evidence="10">
    <location>
        <begin position="43"/>
        <end position="520"/>
    </location>
</feature>
<keyword evidence="4" id="KW-0347">Helicase</keyword>
<evidence type="ECO:0000256" key="6">
    <source>
        <dbReference type="ARBA" id="ARBA00023004"/>
    </source>
</evidence>
<dbReference type="EMBL" id="OE840166">
    <property type="protein sequence ID" value="CAD7589711.1"/>
    <property type="molecule type" value="Genomic_DNA"/>
</dbReference>
<dbReference type="SUPFAM" id="SSF52540">
    <property type="entry name" value="P-loop containing nucleoside triphosphate hydrolases"/>
    <property type="match status" value="1"/>
</dbReference>
<keyword evidence="2" id="KW-0547">Nucleotide-binding</keyword>
<dbReference type="GO" id="GO:0003678">
    <property type="term" value="F:DNA helicase activity"/>
    <property type="evidence" value="ECO:0007669"/>
    <property type="project" value="InterPro"/>
</dbReference>
<dbReference type="PANTHER" id="PTHR11472:SF47">
    <property type="entry name" value="FANCONI ANEMIA GROUP J PROTEIN"/>
    <property type="match status" value="1"/>
</dbReference>
<dbReference type="GO" id="GO:0016818">
    <property type="term" value="F:hydrolase activity, acting on acid anhydrides, in phosphorus-containing anhydrides"/>
    <property type="evidence" value="ECO:0007669"/>
    <property type="project" value="InterPro"/>
</dbReference>
<keyword evidence="3" id="KW-0378">Hydrolase</keyword>
<evidence type="ECO:0000256" key="5">
    <source>
        <dbReference type="ARBA" id="ARBA00022840"/>
    </source>
</evidence>
<keyword evidence="5" id="KW-0067">ATP-binding</keyword>
<dbReference type="GO" id="GO:1990918">
    <property type="term" value="P:double-strand break repair involved in meiotic recombination"/>
    <property type="evidence" value="ECO:0007669"/>
    <property type="project" value="TreeGrafter"/>
</dbReference>
<dbReference type="SMART" id="SM00487">
    <property type="entry name" value="DEXDc"/>
    <property type="match status" value="1"/>
</dbReference>
<keyword evidence="1" id="KW-0479">Metal-binding</keyword>
<evidence type="ECO:0000256" key="4">
    <source>
        <dbReference type="ARBA" id="ARBA00022806"/>
    </source>
</evidence>
<dbReference type="Pfam" id="PF13307">
    <property type="entry name" value="Helicase_C_2"/>
    <property type="match status" value="1"/>
</dbReference>
<evidence type="ECO:0000256" key="2">
    <source>
        <dbReference type="ARBA" id="ARBA00022741"/>
    </source>
</evidence>
<organism evidence="11">
    <name type="scientific">Timema genevievae</name>
    <name type="common">Walking stick</name>
    <dbReference type="NCBI Taxonomy" id="629358"/>
    <lineage>
        <taxon>Eukaryota</taxon>
        <taxon>Metazoa</taxon>
        <taxon>Ecdysozoa</taxon>
        <taxon>Arthropoda</taxon>
        <taxon>Hexapoda</taxon>
        <taxon>Insecta</taxon>
        <taxon>Pterygota</taxon>
        <taxon>Neoptera</taxon>
        <taxon>Polyneoptera</taxon>
        <taxon>Phasmatodea</taxon>
        <taxon>Timematodea</taxon>
        <taxon>Timematoidea</taxon>
        <taxon>Timematidae</taxon>
        <taxon>Timema</taxon>
    </lineage>
</organism>
<dbReference type="GO" id="GO:0006289">
    <property type="term" value="P:nucleotide-excision repair"/>
    <property type="evidence" value="ECO:0007669"/>
    <property type="project" value="TreeGrafter"/>
</dbReference>
<evidence type="ECO:0000259" key="10">
    <source>
        <dbReference type="PROSITE" id="PS51193"/>
    </source>
</evidence>
<evidence type="ECO:0000256" key="7">
    <source>
        <dbReference type="ARBA" id="ARBA00023014"/>
    </source>
</evidence>
<dbReference type="InterPro" id="IPR045028">
    <property type="entry name" value="DinG/Rad3-like"/>
</dbReference>
<gene>
    <name evidence="11" type="ORF">TGEB3V08_LOCUS3633</name>
</gene>
<dbReference type="InterPro" id="IPR006554">
    <property type="entry name" value="Helicase-like_DEXD_c2"/>
</dbReference>
<accession>A0A7R9JUJ5</accession>
<name>A0A7R9JUJ5_TIMGE</name>
<dbReference type="GO" id="GO:0046872">
    <property type="term" value="F:metal ion binding"/>
    <property type="evidence" value="ECO:0007669"/>
    <property type="project" value="UniProtKB-KW"/>
</dbReference>
<evidence type="ECO:0000256" key="9">
    <source>
        <dbReference type="SAM" id="MobiDB-lite"/>
    </source>
</evidence>
<protein>
    <recommendedName>
        <fullName evidence="10">Helicase ATP-binding domain-containing protein</fullName>
    </recommendedName>
</protein>
<dbReference type="Gene3D" id="3.40.50.300">
    <property type="entry name" value="P-loop containing nucleotide triphosphate hydrolases"/>
    <property type="match status" value="3"/>
</dbReference>
<evidence type="ECO:0000256" key="3">
    <source>
        <dbReference type="ARBA" id="ARBA00022801"/>
    </source>
</evidence>
<evidence type="ECO:0000313" key="11">
    <source>
        <dbReference type="EMBL" id="CAD7589711.1"/>
    </source>
</evidence>
<feature type="region of interest" description="Disordered" evidence="9">
    <location>
        <begin position="665"/>
        <end position="687"/>
    </location>
</feature>
<dbReference type="Pfam" id="PF06733">
    <property type="entry name" value="DEAD_2"/>
    <property type="match status" value="1"/>
</dbReference>
<keyword evidence="6" id="KW-0408">Iron</keyword>
<keyword evidence="8" id="KW-0413">Isomerase</keyword>
<proteinExistence type="predicted"/>
<dbReference type="InterPro" id="IPR010614">
    <property type="entry name" value="RAD3-like_helicase_DEAD"/>
</dbReference>
<dbReference type="GO" id="GO:0051536">
    <property type="term" value="F:iron-sulfur cluster binding"/>
    <property type="evidence" value="ECO:0007669"/>
    <property type="project" value="UniProtKB-KW"/>
</dbReference>
<reference evidence="11" key="1">
    <citation type="submission" date="2020-11" db="EMBL/GenBank/DDBJ databases">
        <authorList>
            <person name="Tran Van P."/>
        </authorList>
    </citation>
    <scope>NUCLEOTIDE SEQUENCE</scope>
</reference>
<dbReference type="InterPro" id="IPR014001">
    <property type="entry name" value="Helicase_ATP-bd"/>
</dbReference>
<dbReference type="InterPro" id="IPR006555">
    <property type="entry name" value="ATP-dep_Helicase_C"/>
</dbReference>
<dbReference type="PROSITE" id="PS51193">
    <property type="entry name" value="HELICASE_ATP_BIND_2"/>
    <property type="match status" value="1"/>
</dbReference>
<dbReference type="GO" id="GO:0003677">
    <property type="term" value="F:DNA binding"/>
    <property type="evidence" value="ECO:0007669"/>
    <property type="project" value="InterPro"/>
</dbReference>
<sequence>MLLALLVGYYAPKPPSESLITCSPHMRRGLLQVSASPSAVALWHRIRHLPQTSGQLYEGLVVEVIESLKKMKNCILDSPTGSGKSLAILCSTLAWQHLEKENSNKLLSCGEEVQDDPNKVNYGLNEMCNDSKKVGNDPNEIHHDLVGVADDSVGVSYALDGVPYVDEDDDFEHPVSKKVCQEKAKKNFKPMATVPNEYHASKVKKTFKSCGQQLPVEKNFTKAEEILQDIETKSASVPRVARIFYATRTHKQIEQVIRELGKTEYKDVRRKRLSSEAIEVILNSDSEWDDIYISDDTTSSEEDEPTGIDVLGDNFADVSGRVHLYDDLRQIGTGACSTVCANRKELPPPMKTDKSNKGNLPKGPGCYFYSNVNYIGSHTELSKLKFNTPWDIEDLVRIGRQKKACPYYAARSLQDSAELIFCPYSYLIDPLIQKSMNVKLSRDVVILDEAHNIEDISRESANFSLDQEELKVAIKDITSVAESGTLPHEHNYLDLVETNKDATIKLNQRNKNMIVHLMSASSFNILERLCLVLNFMYRNSMANCDDYRVTLIQTLSSTNKVNPAIVFQELAKNVRCIILTSGTLTPIDTFKSELGTDFPIQLEANHVLSSSQLWVGTVPCGPNSKILNARFKNVNTYEFQDELGQLVLEELGRLNLEEVNPHLREGRVENHLGKTTPSSPDRDSNLDLPVHSDLAQHDRRVSQLRHRGGWQSTQLWDRLQMVKEMLTEPHKGSDLYYTMDYFYQAIRDFESLESLEAYTGKTGPCLLAVMRGKVAEGLDFSDNNARAIITVRHLFDSFYEWIEDINCGLDGGTIVVDREWLEINQ</sequence>
<dbReference type="SMART" id="SM00488">
    <property type="entry name" value="DEXDc2"/>
    <property type="match status" value="1"/>
</dbReference>
<dbReference type="AlphaFoldDB" id="A0A7R9JUJ5"/>
<dbReference type="GO" id="GO:0005524">
    <property type="term" value="F:ATP binding"/>
    <property type="evidence" value="ECO:0007669"/>
    <property type="project" value="UniProtKB-KW"/>
</dbReference>
<evidence type="ECO:0000256" key="1">
    <source>
        <dbReference type="ARBA" id="ARBA00022723"/>
    </source>
</evidence>
<dbReference type="GO" id="GO:0005634">
    <property type="term" value="C:nucleus"/>
    <property type="evidence" value="ECO:0007669"/>
    <property type="project" value="TreeGrafter"/>
</dbReference>
<keyword evidence="7" id="KW-0411">Iron-sulfur</keyword>
<dbReference type="InterPro" id="IPR027417">
    <property type="entry name" value="P-loop_NTPase"/>
</dbReference>
<dbReference type="PANTHER" id="PTHR11472">
    <property type="entry name" value="DNA REPAIR DEAD HELICASE RAD3/XP-D SUBFAMILY MEMBER"/>
    <property type="match status" value="1"/>
</dbReference>